<accession>A0A8H7SQZ0</accession>
<dbReference type="EMBL" id="JAEPRE010000098">
    <property type="protein sequence ID" value="KAG2232833.1"/>
    <property type="molecule type" value="Genomic_DNA"/>
</dbReference>
<protein>
    <submittedName>
        <fullName evidence="1">Uncharacterized protein</fullName>
    </submittedName>
</protein>
<keyword evidence="2" id="KW-1185">Reference proteome</keyword>
<organism evidence="1 2">
    <name type="scientific">Thamnidium elegans</name>
    <dbReference type="NCBI Taxonomy" id="101142"/>
    <lineage>
        <taxon>Eukaryota</taxon>
        <taxon>Fungi</taxon>
        <taxon>Fungi incertae sedis</taxon>
        <taxon>Mucoromycota</taxon>
        <taxon>Mucoromycotina</taxon>
        <taxon>Mucoromycetes</taxon>
        <taxon>Mucorales</taxon>
        <taxon>Mucorineae</taxon>
        <taxon>Mucoraceae</taxon>
        <taxon>Thamnidium</taxon>
    </lineage>
</organism>
<reference evidence="1" key="1">
    <citation type="submission" date="2021-01" db="EMBL/GenBank/DDBJ databases">
        <title>Metabolic potential, ecology and presence of endohyphal bacteria is reflected in genomic diversity of Mucoromycotina.</title>
        <authorList>
            <person name="Muszewska A."/>
            <person name="Okrasinska A."/>
            <person name="Steczkiewicz K."/>
            <person name="Drgas O."/>
            <person name="Orlowska M."/>
            <person name="Perlinska-Lenart U."/>
            <person name="Aleksandrzak-Piekarczyk T."/>
            <person name="Szatraj K."/>
            <person name="Zielenkiewicz U."/>
            <person name="Pilsyk S."/>
            <person name="Malc E."/>
            <person name="Mieczkowski P."/>
            <person name="Kruszewska J.S."/>
            <person name="Biernat P."/>
            <person name="Pawlowska J."/>
        </authorList>
    </citation>
    <scope>NUCLEOTIDE SEQUENCE</scope>
    <source>
        <strain evidence="1">WA0000018081</strain>
    </source>
</reference>
<sequence>MSEATIYGDLERYNLYLSSKELQEIDSDKEEDEFERFENRAQIKKFVNAVFRPIDETNLSDDRSVGFDKIRTFKSSIPDLICF</sequence>
<proteinExistence type="predicted"/>
<name>A0A8H7SQZ0_9FUNG</name>
<evidence type="ECO:0000313" key="1">
    <source>
        <dbReference type="EMBL" id="KAG2232833.1"/>
    </source>
</evidence>
<gene>
    <name evidence="1" type="ORF">INT48_005701</name>
</gene>
<evidence type="ECO:0000313" key="2">
    <source>
        <dbReference type="Proteomes" id="UP000613177"/>
    </source>
</evidence>
<comment type="caution">
    <text evidence="1">The sequence shown here is derived from an EMBL/GenBank/DDBJ whole genome shotgun (WGS) entry which is preliminary data.</text>
</comment>
<dbReference type="AlphaFoldDB" id="A0A8H7SQZ0"/>
<dbReference type="Proteomes" id="UP000613177">
    <property type="component" value="Unassembled WGS sequence"/>
</dbReference>